<dbReference type="Pfam" id="PF01420">
    <property type="entry name" value="Methylase_S"/>
    <property type="match status" value="2"/>
</dbReference>
<dbReference type="Proteomes" id="UP000005396">
    <property type="component" value="Unassembled WGS sequence"/>
</dbReference>
<accession>A8RVL0</accession>
<protein>
    <recommendedName>
        <fullName evidence="4">Type I restriction modification DNA specificity domain-containing protein</fullName>
    </recommendedName>
</protein>
<gene>
    <name evidence="5" type="ORF">CLOBOL_04309</name>
</gene>
<evidence type="ECO:0000259" key="4">
    <source>
        <dbReference type="Pfam" id="PF01420"/>
    </source>
</evidence>
<proteinExistence type="inferred from homology"/>
<name>A8RVL0_ENTBW</name>
<dbReference type="PANTHER" id="PTHR30408">
    <property type="entry name" value="TYPE-1 RESTRICTION ENZYME ECOKI SPECIFICITY PROTEIN"/>
    <property type="match status" value="1"/>
</dbReference>
<evidence type="ECO:0000256" key="2">
    <source>
        <dbReference type="ARBA" id="ARBA00022747"/>
    </source>
</evidence>
<comment type="caution">
    <text evidence="5">The sequence shown here is derived from an EMBL/GenBank/DDBJ whole genome shotgun (WGS) entry which is preliminary data.</text>
</comment>
<organism evidence="5 6">
    <name type="scientific">Enterocloster bolteae (strain ATCC BAA-613 / DSM 15670 / CCUG 46953 / JCM 12243 / WAL 16351)</name>
    <name type="common">Clostridium bolteae</name>
    <dbReference type="NCBI Taxonomy" id="411902"/>
    <lineage>
        <taxon>Bacteria</taxon>
        <taxon>Bacillati</taxon>
        <taxon>Bacillota</taxon>
        <taxon>Clostridia</taxon>
        <taxon>Lachnospirales</taxon>
        <taxon>Lachnospiraceae</taxon>
        <taxon>Enterocloster</taxon>
    </lineage>
</organism>
<evidence type="ECO:0000313" key="5">
    <source>
        <dbReference type="EMBL" id="EDP15388.1"/>
    </source>
</evidence>
<dbReference type="InterPro" id="IPR052021">
    <property type="entry name" value="Type-I_RS_S_subunit"/>
</dbReference>
<comment type="similarity">
    <text evidence="1">Belongs to the type-I restriction system S methylase family.</text>
</comment>
<reference evidence="5 6" key="1">
    <citation type="submission" date="2007-08" db="EMBL/GenBank/DDBJ databases">
        <authorList>
            <person name="Fulton L."/>
            <person name="Clifton S."/>
            <person name="Fulton B."/>
            <person name="Xu J."/>
            <person name="Minx P."/>
            <person name="Pepin K.H."/>
            <person name="Johnson M."/>
            <person name="Thiruvilangam P."/>
            <person name="Bhonagiri V."/>
            <person name="Nash W.E."/>
            <person name="Mardis E.R."/>
            <person name="Wilson R.K."/>
        </authorList>
    </citation>
    <scope>NUCLEOTIDE SEQUENCE [LARGE SCALE GENOMIC DNA]</scope>
    <source>
        <strain evidence="6">ATCC BAA-613 / DSM 15670 / CCUG 46953 / JCM 12243 / WAL 16351</strain>
    </source>
</reference>
<dbReference type="eggNOG" id="COG0732">
    <property type="taxonomic scope" value="Bacteria"/>
</dbReference>
<sequence>MLHRIGDIYAERSERGAADMELLSVTMNDGVMQRSEIEGKDNSSEDKSSYKVVRKGDMVYNSMRMWQGANGVSPYDGIVSPAYTVLTAKLPICNDYFAALFKNYKLINEFRKNSQGMTSDTWNLKYPQIETIKVYLPVIEEQEKIASILVTLDKRIAAQAALIEQLKKYKRGVISALLSSKTNPYYSSETWKEVALCDVASGFEYGMNAAATVYDGSHKYIRITDIDDNSHLYSQDVPVSPEGQVDEKYRVRENDILFARTGASVGKSYRYQRSDGDLYYAGFLIRIHVNSDVNCGYVFQNTLTEAYRRWVLLESARSGQPGINAEQYKQYRFLLPPLELQNKISTLATNLDNLICKEGNLLSQIEQVKIALLQRLFI</sequence>
<dbReference type="Gene3D" id="3.90.220.20">
    <property type="entry name" value="DNA methylase specificity domains"/>
    <property type="match status" value="2"/>
</dbReference>
<dbReference type="HOGENOM" id="CLU_021095_0_0_9"/>
<dbReference type="GO" id="GO:0009307">
    <property type="term" value="P:DNA restriction-modification system"/>
    <property type="evidence" value="ECO:0007669"/>
    <property type="project" value="UniProtKB-KW"/>
</dbReference>
<dbReference type="EMBL" id="ABCC02000034">
    <property type="protein sequence ID" value="EDP15388.1"/>
    <property type="molecule type" value="Genomic_DNA"/>
</dbReference>
<dbReference type="InterPro" id="IPR000055">
    <property type="entry name" value="Restrct_endonuc_typeI_TRD"/>
</dbReference>
<reference evidence="5 6" key="2">
    <citation type="submission" date="2007-09" db="EMBL/GenBank/DDBJ databases">
        <title>Draft genome sequence of Clostridium bolteae (ATCC BAA-613).</title>
        <authorList>
            <person name="Sudarsanam P."/>
            <person name="Ley R."/>
            <person name="Guruge J."/>
            <person name="Turnbaugh P.J."/>
            <person name="Mahowald M."/>
            <person name="Liep D."/>
            <person name="Gordon J."/>
        </authorList>
    </citation>
    <scope>NUCLEOTIDE SEQUENCE [LARGE SCALE GENOMIC DNA]</scope>
    <source>
        <strain evidence="6">ATCC BAA-613 / DSM 15670 / CCUG 46953 / JCM 12243 / WAL 16351</strain>
    </source>
</reference>
<dbReference type="CDD" id="cd17521">
    <property type="entry name" value="RMtype1_S_Sau13435ORF2165P_TRD2-CR2_like"/>
    <property type="match status" value="1"/>
</dbReference>
<keyword evidence="2" id="KW-0680">Restriction system</keyword>
<dbReference type="PANTHER" id="PTHR30408:SF12">
    <property type="entry name" value="TYPE I RESTRICTION ENZYME MJAVIII SPECIFICITY SUBUNIT"/>
    <property type="match status" value="1"/>
</dbReference>
<evidence type="ECO:0000313" key="6">
    <source>
        <dbReference type="Proteomes" id="UP000005396"/>
    </source>
</evidence>
<evidence type="ECO:0000256" key="1">
    <source>
        <dbReference type="ARBA" id="ARBA00010923"/>
    </source>
</evidence>
<feature type="domain" description="Type I restriction modification DNA specificity" evidence="4">
    <location>
        <begin position="60"/>
        <end position="167"/>
    </location>
</feature>
<dbReference type="SUPFAM" id="SSF116734">
    <property type="entry name" value="DNA methylase specificity domain"/>
    <property type="match status" value="2"/>
</dbReference>
<dbReference type="InterPro" id="IPR044946">
    <property type="entry name" value="Restrct_endonuc_typeI_TRD_sf"/>
</dbReference>
<feature type="domain" description="Type I restriction modification DNA specificity" evidence="4">
    <location>
        <begin position="215"/>
        <end position="367"/>
    </location>
</feature>
<dbReference type="RefSeq" id="WP_007037439.1">
    <property type="nucleotide sequence ID" value="NZ_DS480691.1"/>
</dbReference>
<evidence type="ECO:0000256" key="3">
    <source>
        <dbReference type="ARBA" id="ARBA00023125"/>
    </source>
</evidence>
<dbReference type="AlphaFoldDB" id="A8RVL0"/>
<dbReference type="GO" id="GO:0003677">
    <property type="term" value="F:DNA binding"/>
    <property type="evidence" value="ECO:0007669"/>
    <property type="project" value="UniProtKB-KW"/>
</dbReference>
<dbReference type="PaxDb" id="411902-CLOBOL_04309"/>
<keyword evidence="3" id="KW-0238">DNA-binding</keyword>